<evidence type="ECO:0000313" key="3">
    <source>
        <dbReference type="Proteomes" id="UP000245086"/>
    </source>
</evidence>
<protein>
    <recommendedName>
        <fullName evidence="1">N-acetyltransferase domain-containing protein</fullName>
    </recommendedName>
</protein>
<evidence type="ECO:0000313" key="2">
    <source>
        <dbReference type="EMBL" id="GBF57704.1"/>
    </source>
</evidence>
<dbReference type="AlphaFoldDB" id="A0A2P2E9J3"/>
<dbReference type="SUPFAM" id="SSF55729">
    <property type="entry name" value="Acyl-CoA N-acyltransferases (Nat)"/>
    <property type="match status" value="1"/>
</dbReference>
<dbReference type="Proteomes" id="UP000245086">
    <property type="component" value="Unassembled WGS sequence"/>
</dbReference>
<sequence length="206" mass="23269">MRRINLRLKQQAMKLIPVNTTQYGVRLSPLVAADEAELRAAAAASGLFTYWPRDMAPEKWAQNFAWMMAEQNAGRWMLHTVRDALGRVVGQTCYLAIRPEHRGVEIGGTWYIADAQGSQVNPACKLMLLNNAFGCGAERVELKTDARNARSRAAILKLGASFEGIFRRHILLPDGQWRDTAWYSILRSEWDEVKAGLQERLNRLGN</sequence>
<dbReference type="InterPro" id="IPR016181">
    <property type="entry name" value="Acyl_CoA_acyltransferase"/>
</dbReference>
<proteinExistence type="predicted"/>
<accession>A0A2P2E9J3</accession>
<gene>
    <name evidence="2" type="ORF">PbB2_01373</name>
</gene>
<dbReference type="GO" id="GO:0016747">
    <property type="term" value="F:acyltransferase activity, transferring groups other than amino-acyl groups"/>
    <property type="evidence" value="ECO:0007669"/>
    <property type="project" value="InterPro"/>
</dbReference>
<dbReference type="Gene3D" id="3.40.630.30">
    <property type="match status" value="1"/>
</dbReference>
<organism evidence="2 3">
    <name type="scientific">Candidatus Phycosocius bacilliformis</name>
    <dbReference type="NCBI Taxonomy" id="1445552"/>
    <lineage>
        <taxon>Bacteria</taxon>
        <taxon>Pseudomonadati</taxon>
        <taxon>Pseudomonadota</taxon>
        <taxon>Alphaproteobacteria</taxon>
        <taxon>Caulobacterales</taxon>
        <taxon>Caulobacterales incertae sedis</taxon>
        <taxon>Candidatus Phycosocius</taxon>
    </lineage>
</organism>
<dbReference type="PROSITE" id="PS51186">
    <property type="entry name" value="GNAT"/>
    <property type="match status" value="1"/>
</dbReference>
<keyword evidence="3" id="KW-1185">Reference proteome</keyword>
<dbReference type="InterPro" id="IPR000182">
    <property type="entry name" value="GNAT_dom"/>
</dbReference>
<dbReference type="EMBL" id="BFBR01000003">
    <property type="protein sequence ID" value="GBF57704.1"/>
    <property type="molecule type" value="Genomic_DNA"/>
</dbReference>
<dbReference type="Pfam" id="PF13302">
    <property type="entry name" value="Acetyltransf_3"/>
    <property type="match status" value="1"/>
</dbReference>
<dbReference type="PANTHER" id="PTHR43610:SF1">
    <property type="entry name" value="N-ACETYLTRANSFERASE DOMAIN-CONTAINING PROTEIN"/>
    <property type="match status" value="1"/>
</dbReference>
<reference evidence="2 3" key="1">
    <citation type="journal article" date="2018" name="Genome Announc.">
        <title>Draft Genome Sequence of "Candidatus Phycosocius bacilliformis," an Alphaproteobacterial Ectosymbiont of the Hydrocarbon-Producing Green Alga Botryococcus braunii.</title>
        <authorList>
            <person name="Tanabe Y."/>
            <person name="Yamaguchi H."/>
            <person name="Watanabe M.M."/>
        </authorList>
    </citation>
    <scope>NUCLEOTIDE SEQUENCE [LARGE SCALE GENOMIC DNA]</scope>
    <source>
        <strain evidence="2 3">BOTRYCO-2</strain>
    </source>
</reference>
<dbReference type="PANTHER" id="PTHR43610">
    <property type="entry name" value="BLL6696 PROTEIN"/>
    <property type="match status" value="1"/>
</dbReference>
<name>A0A2P2E9J3_9PROT</name>
<feature type="domain" description="N-acetyltransferase" evidence="1">
    <location>
        <begin position="36"/>
        <end position="179"/>
    </location>
</feature>
<evidence type="ECO:0000259" key="1">
    <source>
        <dbReference type="PROSITE" id="PS51186"/>
    </source>
</evidence>
<comment type="caution">
    <text evidence="2">The sequence shown here is derived from an EMBL/GenBank/DDBJ whole genome shotgun (WGS) entry which is preliminary data.</text>
</comment>